<dbReference type="AlphaFoldDB" id="A0A1X2IJ50"/>
<dbReference type="InterPro" id="IPR008972">
    <property type="entry name" value="Cupredoxin"/>
</dbReference>
<keyword evidence="3" id="KW-0560">Oxidoreductase</keyword>
<dbReference type="PROSITE" id="PS00080">
    <property type="entry name" value="MULTICOPPER_OXIDASE2"/>
    <property type="match status" value="1"/>
</dbReference>
<dbReference type="Proteomes" id="UP000193560">
    <property type="component" value="Unassembled WGS sequence"/>
</dbReference>
<dbReference type="InterPro" id="IPR033138">
    <property type="entry name" value="Cu_oxidase_CS"/>
</dbReference>
<feature type="domain" description="Plastocyanin-like" evidence="5">
    <location>
        <begin position="255"/>
        <end position="374"/>
    </location>
</feature>
<feature type="domain" description="Plastocyanin-like" evidence="6">
    <location>
        <begin position="104"/>
        <end position="200"/>
    </location>
</feature>
<keyword evidence="2" id="KW-0479">Metal-binding</keyword>
<evidence type="ECO:0000259" key="5">
    <source>
        <dbReference type="Pfam" id="PF07731"/>
    </source>
</evidence>
<reference evidence="7 8" key="1">
    <citation type="submission" date="2016-07" db="EMBL/GenBank/DDBJ databases">
        <title>Pervasive Adenine N6-methylation of Active Genes in Fungi.</title>
        <authorList>
            <consortium name="DOE Joint Genome Institute"/>
            <person name="Mondo S.J."/>
            <person name="Dannebaum R.O."/>
            <person name="Kuo R.C."/>
            <person name="Labutti K."/>
            <person name="Haridas S."/>
            <person name="Kuo A."/>
            <person name="Salamov A."/>
            <person name="Ahrendt S.R."/>
            <person name="Lipzen A."/>
            <person name="Sullivan W."/>
            <person name="Andreopoulos W.B."/>
            <person name="Clum A."/>
            <person name="Lindquist E."/>
            <person name="Daum C."/>
            <person name="Ramamoorthy G.K."/>
            <person name="Gryganskyi A."/>
            <person name="Culley D."/>
            <person name="Magnuson J.K."/>
            <person name="James T.Y."/>
            <person name="O'Malley M.A."/>
            <person name="Stajich J.E."/>
            <person name="Spatafora J.W."/>
            <person name="Visel A."/>
            <person name="Grigoriev I.V."/>
        </authorList>
    </citation>
    <scope>NUCLEOTIDE SEQUENCE [LARGE SCALE GENOMIC DNA]</scope>
    <source>
        <strain evidence="7 8">NRRL 1336</strain>
    </source>
</reference>
<dbReference type="InterPro" id="IPR011706">
    <property type="entry name" value="Cu-oxidase_C"/>
</dbReference>
<protein>
    <submittedName>
        <fullName evidence="7">Cupredoxin</fullName>
    </submittedName>
</protein>
<evidence type="ECO:0000256" key="3">
    <source>
        <dbReference type="ARBA" id="ARBA00023002"/>
    </source>
</evidence>
<organism evidence="7 8">
    <name type="scientific">Absidia repens</name>
    <dbReference type="NCBI Taxonomy" id="90262"/>
    <lineage>
        <taxon>Eukaryota</taxon>
        <taxon>Fungi</taxon>
        <taxon>Fungi incertae sedis</taxon>
        <taxon>Mucoromycota</taxon>
        <taxon>Mucoromycotina</taxon>
        <taxon>Mucoromycetes</taxon>
        <taxon>Mucorales</taxon>
        <taxon>Cunninghamellaceae</taxon>
        <taxon>Absidia</taxon>
    </lineage>
</organism>
<dbReference type="InterPro" id="IPR011707">
    <property type="entry name" value="Cu-oxidase-like_N"/>
</dbReference>
<comment type="similarity">
    <text evidence="1">Belongs to the multicopper oxidase family.</text>
</comment>
<gene>
    <name evidence="7" type="ORF">BCR42DRAFT_414447</name>
</gene>
<accession>A0A1X2IJ50</accession>
<dbReference type="InterPro" id="IPR002355">
    <property type="entry name" value="Cu_oxidase_Cu_BS"/>
</dbReference>
<keyword evidence="8" id="KW-1185">Reference proteome</keyword>
<dbReference type="Pfam" id="PF07732">
    <property type="entry name" value="Cu-oxidase_3"/>
    <property type="match status" value="1"/>
</dbReference>
<dbReference type="EMBL" id="MCGE01000010">
    <property type="protein sequence ID" value="ORZ17356.1"/>
    <property type="molecule type" value="Genomic_DNA"/>
</dbReference>
<dbReference type="Gene3D" id="2.60.40.420">
    <property type="entry name" value="Cupredoxins - blue copper proteins"/>
    <property type="match status" value="1"/>
</dbReference>
<dbReference type="SUPFAM" id="SSF49503">
    <property type="entry name" value="Cupredoxins"/>
    <property type="match status" value="2"/>
</dbReference>
<evidence type="ECO:0000256" key="2">
    <source>
        <dbReference type="ARBA" id="ARBA00022723"/>
    </source>
</evidence>
<dbReference type="GO" id="GO:0016491">
    <property type="term" value="F:oxidoreductase activity"/>
    <property type="evidence" value="ECO:0007669"/>
    <property type="project" value="UniProtKB-KW"/>
</dbReference>
<evidence type="ECO:0000313" key="7">
    <source>
        <dbReference type="EMBL" id="ORZ17356.1"/>
    </source>
</evidence>
<dbReference type="GO" id="GO:0005507">
    <property type="term" value="F:copper ion binding"/>
    <property type="evidence" value="ECO:0007669"/>
    <property type="project" value="InterPro"/>
</dbReference>
<evidence type="ECO:0000256" key="4">
    <source>
        <dbReference type="SAM" id="SignalP"/>
    </source>
</evidence>
<evidence type="ECO:0000313" key="8">
    <source>
        <dbReference type="Proteomes" id="UP000193560"/>
    </source>
</evidence>
<evidence type="ECO:0000259" key="6">
    <source>
        <dbReference type="Pfam" id="PF07732"/>
    </source>
</evidence>
<dbReference type="Pfam" id="PF07731">
    <property type="entry name" value="Cu-oxidase_2"/>
    <property type="match status" value="1"/>
</dbReference>
<dbReference type="STRING" id="90262.A0A1X2IJ50"/>
<keyword evidence="4" id="KW-0732">Signal</keyword>
<dbReference type="OrthoDB" id="2121828at2759"/>
<feature type="chain" id="PRO_5013367017" evidence="4">
    <location>
        <begin position="29"/>
        <end position="386"/>
    </location>
</feature>
<name>A0A1X2IJ50_9FUNG</name>
<evidence type="ECO:0000256" key="1">
    <source>
        <dbReference type="ARBA" id="ARBA00010609"/>
    </source>
</evidence>
<feature type="signal peptide" evidence="4">
    <location>
        <begin position="1"/>
        <end position="28"/>
    </location>
</feature>
<proteinExistence type="inferred from homology"/>
<dbReference type="PROSITE" id="PS00079">
    <property type="entry name" value="MULTICOPPER_OXIDASE1"/>
    <property type="match status" value="1"/>
</dbReference>
<sequence length="386" mass="43606">MMRTPLSSLSLVLLFSWLIHILLTPAAAATTRQYYITAEETDWDYAPRQWDNLRDQPLNQSFMADLYTAHNATRLGTRYRKAIYRQYTDDSFTIPVAHDPALGFLGPVIKAEAGDRIQVDFLNRASQPCSLHPHTVLPTNDSLPGQSITSGHGYHYVWDIPTDVTFPANQSSILWVYLSKANPLVDLNAGLVGPIVIYQPGYLVKSSPYSMVASLPDGVQEVFTMMMTTDEGLSNYLPVTAAGLDNPHQTPPPPPMTEQTLEHLMRTDELFLESNRMYHINGYILNNNADLRVYYGKPVRWYILAFGLEDDDVHTAHWHGASLLYHGHRVDVVDLMPVSFEVLDMVPDNEGQWLFHCHVASHFDAGMTAFYQVEKLEYTGEEGWDG</sequence>
<comment type="caution">
    <text evidence="7">The sequence shown here is derived from an EMBL/GenBank/DDBJ whole genome shotgun (WGS) entry which is preliminary data.</text>
</comment>